<name>A0A8K0P3S6_LADFU</name>
<dbReference type="EMBL" id="KZ308848">
    <property type="protein sequence ID" value="KAG8234830.1"/>
    <property type="molecule type" value="Genomic_DNA"/>
</dbReference>
<dbReference type="AlphaFoldDB" id="A0A8K0P3S6"/>
<sequence>MEKWRPILDGVNGSYASFSTLCDPTFLESLKEKVEEVNDKWEILEKQLKERDGSTNVNLSTQESKSGEDFNAMIDRVLLSEFLAEKAKIEEAREAGVQLLHSSASNDVDSVIEEKMVKLNRQWEEVTQRIQ</sequence>
<gene>
    <name evidence="1" type="ORF">J437_LFUL015545</name>
</gene>
<protein>
    <submittedName>
        <fullName evidence="1">Uncharacterized protein</fullName>
    </submittedName>
</protein>
<evidence type="ECO:0000313" key="2">
    <source>
        <dbReference type="Proteomes" id="UP000792457"/>
    </source>
</evidence>
<keyword evidence="2" id="KW-1185">Reference proteome</keyword>
<dbReference type="Proteomes" id="UP000792457">
    <property type="component" value="Unassembled WGS sequence"/>
</dbReference>
<reference evidence="1" key="1">
    <citation type="submission" date="2013-04" db="EMBL/GenBank/DDBJ databases">
        <authorList>
            <person name="Qu J."/>
            <person name="Murali S.C."/>
            <person name="Bandaranaike D."/>
            <person name="Bellair M."/>
            <person name="Blankenburg K."/>
            <person name="Chao H."/>
            <person name="Dinh H."/>
            <person name="Doddapaneni H."/>
            <person name="Downs B."/>
            <person name="Dugan-Rocha S."/>
            <person name="Elkadiri S."/>
            <person name="Gnanaolivu R.D."/>
            <person name="Hernandez B."/>
            <person name="Javaid M."/>
            <person name="Jayaseelan J.C."/>
            <person name="Lee S."/>
            <person name="Li M."/>
            <person name="Ming W."/>
            <person name="Munidasa M."/>
            <person name="Muniz J."/>
            <person name="Nguyen L."/>
            <person name="Ongeri F."/>
            <person name="Osuji N."/>
            <person name="Pu L.-L."/>
            <person name="Puazo M."/>
            <person name="Qu C."/>
            <person name="Quiroz J."/>
            <person name="Raj R."/>
            <person name="Weissenberger G."/>
            <person name="Xin Y."/>
            <person name="Zou X."/>
            <person name="Han Y."/>
            <person name="Richards S."/>
            <person name="Worley K."/>
            <person name="Muzny D."/>
            <person name="Gibbs R."/>
        </authorList>
    </citation>
    <scope>NUCLEOTIDE SEQUENCE</scope>
    <source>
        <strain evidence="1">Sampled in the wild</strain>
    </source>
</reference>
<proteinExistence type="predicted"/>
<feature type="non-terminal residue" evidence="1">
    <location>
        <position position="1"/>
    </location>
</feature>
<evidence type="ECO:0000313" key="1">
    <source>
        <dbReference type="EMBL" id="KAG8234830.1"/>
    </source>
</evidence>
<dbReference type="SUPFAM" id="SSF46966">
    <property type="entry name" value="Spectrin repeat"/>
    <property type="match status" value="1"/>
</dbReference>
<accession>A0A8K0P3S6</accession>
<comment type="caution">
    <text evidence="1">The sequence shown here is derived from an EMBL/GenBank/DDBJ whole genome shotgun (WGS) entry which is preliminary data.</text>
</comment>
<organism evidence="1 2">
    <name type="scientific">Ladona fulva</name>
    <name type="common">Scarce chaser dragonfly</name>
    <name type="synonym">Libellula fulva</name>
    <dbReference type="NCBI Taxonomy" id="123851"/>
    <lineage>
        <taxon>Eukaryota</taxon>
        <taxon>Metazoa</taxon>
        <taxon>Ecdysozoa</taxon>
        <taxon>Arthropoda</taxon>
        <taxon>Hexapoda</taxon>
        <taxon>Insecta</taxon>
        <taxon>Pterygota</taxon>
        <taxon>Palaeoptera</taxon>
        <taxon>Odonata</taxon>
        <taxon>Epiprocta</taxon>
        <taxon>Anisoptera</taxon>
        <taxon>Libelluloidea</taxon>
        <taxon>Libellulidae</taxon>
        <taxon>Ladona</taxon>
    </lineage>
</organism>
<reference evidence="1" key="2">
    <citation type="submission" date="2017-10" db="EMBL/GenBank/DDBJ databases">
        <title>Ladona fulva Genome sequencing and assembly.</title>
        <authorList>
            <person name="Murali S."/>
            <person name="Richards S."/>
            <person name="Bandaranaike D."/>
            <person name="Bellair M."/>
            <person name="Blankenburg K."/>
            <person name="Chao H."/>
            <person name="Dinh H."/>
            <person name="Doddapaneni H."/>
            <person name="Dugan-Rocha S."/>
            <person name="Elkadiri S."/>
            <person name="Gnanaolivu R."/>
            <person name="Hernandez B."/>
            <person name="Skinner E."/>
            <person name="Javaid M."/>
            <person name="Lee S."/>
            <person name="Li M."/>
            <person name="Ming W."/>
            <person name="Munidasa M."/>
            <person name="Muniz J."/>
            <person name="Nguyen L."/>
            <person name="Hughes D."/>
            <person name="Osuji N."/>
            <person name="Pu L.-L."/>
            <person name="Puazo M."/>
            <person name="Qu C."/>
            <person name="Quiroz J."/>
            <person name="Raj R."/>
            <person name="Weissenberger G."/>
            <person name="Xin Y."/>
            <person name="Zou X."/>
            <person name="Han Y."/>
            <person name="Worley K."/>
            <person name="Muzny D."/>
            <person name="Gibbs R."/>
        </authorList>
    </citation>
    <scope>NUCLEOTIDE SEQUENCE</scope>
    <source>
        <strain evidence="1">Sampled in the wild</strain>
    </source>
</reference>